<name>A0A413LMI2_9FIRM</name>
<dbReference type="EMBL" id="BQNJ01000002">
    <property type="protein sequence ID" value="GKH03245.1"/>
    <property type="molecule type" value="Genomic_DNA"/>
</dbReference>
<dbReference type="AlphaFoldDB" id="A0A413LMI2"/>
<proteinExistence type="predicted"/>
<organism evidence="1 2">
    <name type="scientific">Hungatella hathewayi</name>
    <dbReference type="NCBI Taxonomy" id="154046"/>
    <lineage>
        <taxon>Bacteria</taxon>
        <taxon>Bacillati</taxon>
        <taxon>Bacillota</taxon>
        <taxon>Clostridia</taxon>
        <taxon>Lachnospirales</taxon>
        <taxon>Lachnospiraceae</taxon>
        <taxon>Hungatella</taxon>
    </lineage>
</organism>
<gene>
    <name evidence="1" type="ORF">CE91St55_52260</name>
</gene>
<evidence type="ECO:0000313" key="2">
    <source>
        <dbReference type="Proteomes" id="UP001055091"/>
    </source>
</evidence>
<comment type="caution">
    <text evidence="1">The sequence shown here is derived from an EMBL/GenBank/DDBJ whole genome shotgun (WGS) entry which is preliminary data.</text>
</comment>
<accession>A0A413LMI2</accession>
<dbReference type="RefSeq" id="WP_006776271.1">
    <property type="nucleotide sequence ID" value="NZ_BQNJ01000002.1"/>
</dbReference>
<dbReference type="GeneID" id="93150063"/>
<reference evidence="1" key="1">
    <citation type="submission" date="2022-01" db="EMBL/GenBank/DDBJ databases">
        <title>Novel bile acid biosynthetic pathways are enriched in the microbiome of centenarians.</title>
        <authorList>
            <person name="Sato Y."/>
            <person name="Atarashi K."/>
            <person name="Plichta R.D."/>
            <person name="Arai Y."/>
            <person name="Sasajima S."/>
            <person name="Kearney M.S."/>
            <person name="Suda W."/>
            <person name="Takeshita K."/>
            <person name="Sasaki T."/>
            <person name="Okamoto S."/>
            <person name="Skelly N.A."/>
            <person name="Okamura Y."/>
            <person name="Vlamakis H."/>
            <person name="Li Y."/>
            <person name="Tanoue T."/>
            <person name="Takei H."/>
            <person name="Nittono H."/>
            <person name="Narushima S."/>
            <person name="Irie J."/>
            <person name="Itoh H."/>
            <person name="Moriya K."/>
            <person name="Sugiura Y."/>
            <person name="Suematsu M."/>
            <person name="Moritoki N."/>
            <person name="Shibata S."/>
            <person name="Littman R.D."/>
            <person name="Fischbach A.M."/>
            <person name="Uwamino Y."/>
            <person name="Inoue T."/>
            <person name="Honda A."/>
            <person name="Hattori M."/>
            <person name="Murai T."/>
            <person name="Xavier J.R."/>
            <person name="Hirose N."/>
            <person name="Honda K."/>
        </authorList>
    </citation>
    <scope>NUCLEOTIDE SEQUENCE</scope>
    <source>
        <strain evidence="1">CE91-St55</strain>
    </source>
</reference>
<protein>
    <submittedName>
        <fullName evidence="1">Uncharacterized protein</fullName>
    </submittedName>
</protein>
<evidence type="ECO:0000313" key="1">
    <source>
        <dbReference type="EMBL" id="GKH03245.1"/>
    </source>
</evidence>
<sequence>MKRRSVIAFIVCLMVYTGFGRIAYGAERIVSDEKGPGKSTVTLTETYNQEMGLYEEQFAGGRRFVTNIPNGGQMYDAAYISLGGSIRGKLERDGVSIAIPANGYLYDPGYYILTVEAQQVGKSIYETAVFSFRLLGQPRGAVNTEEYSHPKIVCGTEVTSVAGRDGWYRFAMPNYKSVFSSLSQNNSTVSSATFYIPGNVGASLTRDGAAVSLINQVEITAPGQYQLKAWAESYGPDNACPVWYETTISFTIPQPESEAAAAFSSLFGSGGQGDEKENLETAETLSEIYHENADLYEEAFSNGTVFYTNTAGGSITGGNVYLDIPSNISVVMMKDGKPVSFESKVPINEEGTYLLNLSTGYREDGVVHTLTSTFRFRIQRSLGAALPEEENMSAPAEGEEVSPVESDIDMPEEITESLSGESERTGSESYDADRGMFLHQFTDGTSFYINVPQNAVVNDAVRAELPEQATAVLTMEDGPSMEYESGSTIGDHGSYALTVETAGGENVTWNFRIILHAVNDVTAFTAPDGYLIASVNLTDKLGESSETLEQASYSLTGDGTYSFILKGKEAGLPELFTVIIQDTEAPVVTFEGVDDKGKAKKGSFSYSCDEENVSISIKKGNKAVNTLGNTVKGSGTYTVTAVDAAGNTSVYQIKAGVHLNMFSYILLVILAIIVGILIIFYSVNRDQMKVR</sequence>
<dbReference type="Proteomes" id="UP001055091">
    <property type="component" value="Unassembled WGS sequence"/>
</dbReference>